<dbReference type="RefSeq" id="XP_038062391.1">
    <property type="nucleotide sequence ID" value="XM_038206463.1"/>
</dbReference>
<dbReference type="EnsemblMetazoa" id="XM_038206463.1">
    <property type="protein sequence ID" value="XP_038062391.1"/>
    <property type="gene ID" value="LOC119732861"/>
</dbReference>
<keyword evidence="4" id="KW-1185">Reference proteome</keyword>
<dbReference type="Proteomes" id="UP000887568">
    <property type="component" value="Unplaced"/>
</dbReference>
<dbReference type="Pfam" id="PF00665">
    <property type="entry name" value="rve"/>
    <property type="match status" value="1"/>
</dbReference>
<dbReference type="PANTHER" id="PTHR37984:SF15">
    <property type="entry name" value="INTEGRASE CATALYTIC DOMAIN-CONTAINING PROTEIN"/>
    <property type="match status" value="1"/>
</dbReference>
<feature type="compositionally biased region" description="Low complexity" evidence="1">
    <location>
        <begin position="398"/>
        <end position="407"/>
    </location>
</feature>
<sequence length="432" mass="49147">MRHSEVRGIEEVARHDGPPRVPENTSAGEEPFLLDRATHRCKEVCGGLQAVCTEVAPIHQEKCWLAKFRTERPLQLICIDFLSLKRSLGGYENVLVLTDHFTRHAQAYPTKDQKATTVAKILWQKFIVNYGIPEQIHFDQGRCFESRIVKELCRLLGVQKSKTTPYHPQGNGMTERFNRTLLSMLGTLEETEKRNWAMYTETLTHAYNSTQHESTGHSPFFLMFLREPKLAVDIQFPTRSNDMLEMQMQNFLSSSRIFSDNFIEPIKRLRHKQRDLVRSRRKLQQDSQGNHLRSWGQGASGQQVASRKAQAERQVGGDPFIVVRRHLQGPVYVVRQLGSMKTKSVHRNLLTRCHFPVDTPENKAVPLLSSDETSCVIRPSPEYNDSASSSIDEPQPRDQTSGSNSSSDPDDSADEYCPSSSDESVEILPGRL</sequence>
<protein>
    <recommendedName>
        <fullName evidence="2">Integrase catalytic domain-containing protein</fullName>
    </recommendedName>
</protein>
<feature type="compositionally biased region" description="Polar residues" evidence="1">
    <location>
        <begin position="383"/>
        <end position="392"/>
    </location>
</feature>
<organism evidence="3 4">
    <name type="scientific">Patiria miniata</name>
    <name type="common">Bat star</name>
    <name type="synonym">Asterina miniata</name>
    <dbReference type="NCBI Taxonomy" id="46514"/>
    <lineage>
        <taxon>Eukaryota</taxon>
        <taxon>Metazoa</taxon>
        <taxon>Echinodermata</taxon>
        <taxon>Eleutherozoa</taxon>
        <taxon>Asterozoa</taxon>
        <taxon>Asteroidea</taxon>
        <taxon>Valvatacea</taxon>
        <taxon>Valvatida</taxon>
        <taxon>Asterinidae</taxon>
        <taxon>Patiria</taxon>
    </lineage>
</organism>
<evidence type="ECO:0000313" key="4">
    <source>
        <dbReference type="Proteomes" id="UP000887568"/>
    </source>
</evidence>
<dbReference type="OrthoDB" id="10062030at2759"/>
<dbReference type="PANTHER" id="PTHR37984">
    <property type="entry name" value="PROTEIN CBG26694"/>
    <property type="match status" value="1"/>
</dbReference>
<reference evidence="3" key="1">
    <citation type="submission" date="2022-11" db="UniProtKB">
        <authorList>
            <consortium name="EnsemblMetazoa"/>
        </authorList>
    </citation>
    <scope>IDENTIFICATION</scope>
</reference>
<dbReference type="OMA" id="FRTERPL"/>
<evidence type="ECO:0000313" key="3">
    <source>
        <dbReference type="EnsemblMetazoa" id="XP_038062391.1"/>
    </source>
</evidence>
<dbReference type="SUPFAM" id="SSF53098">
    <property type="entry name" value="Ribonuclease H-like"/>
    <property type="match status" value="1"/>
</dbReference>
<dbReference type="Gene3D" id="3.30.420.10">
    <property type="entry name" value="Ribonuclease H-like superfamily/Ribonuclease H"/>
    <property type="match status" value="1"/>
</dbReference>
<dbReference type="InterPro" id="IPR012337">
    <property type="entry name" value="RNaseH-like_sf"/>
</dbReference>
<proteinExistence type="predicted"/>
<dbReference type="AlphaFoldDB" id="A0A914AFV7"/>
<dbReference type="InterPro" id="IPR036397">
    <property type="entry name" value="RNaseH_sf"/>
</dbReference>
<dbReference type="InterPro" id="IPR050951">
    <property type="entry name" value="Retrovirus_Pol_polyprotein"/>
</dbReference>
<feature type="region of interest" description="Disordered" evidence="1">
    <location>
        <begin position="1"/>
        <end position="28"/>
    </location>
</feature>
<name>A0A914AFV7_PATMI</name>
<feature type="region of interest" description="Disordered" evidence="1">
    <location>
        <begin position="274"/>
        <end position="312"/>
    </location>
</feature>
<feature type="region of interest" description="Disordered" evidence="1">
    <location>
        <begin position="373"/>
        <end position="432"/>
    </location>
</feature>
<feature type="compositionally biased region" description="Basic and acidic residues" evidence="1">
    <location>
        <begin position="1"/>
        <end position="18"/>
    </location>
</feature>
<dbReference type="GO" id="GO:0003676">
    <property type="term" value="F:nucleic acid binding"/>
    <property type="evidence" value="ECO:0007669"/>
    <property type="project" value="InterPro"/>
</dbReference>
<dbReference type="InterPro" id="IPR001584">
    <property type="entry name" value="Integrase_cat-core"/>
</dbReference>
<accession>A0A914AFV7</accession>
<dbReference type="PROSITE" id="PS50994">
    <property type="entry name" value="INTEGRASE"/>
    <property type="match status" value="1"/>
</dbReference>
<dbReference type="GO" id="GO:0015074">
    <property type="term" value="P:DNA integration"/>
    <property type="evidence" value="ECO:0007669"/>
    <property type="project" value="InterPro"/>
</dbReference>
<dbReference type="FunFam" id="3.30.420.10:FF:000032">
    <property type="entry name" value="Retrovirus-related Pol polyprotein from transposon 297-like Protein"/>
    <property type="match status" value="1"/>
</dbReference>
<evidence type="ECO:0000259" key="2">
    <source>
        <dbReference type="PROSITE" id="PS50994"/>
    </source>
</evidence>
<feature type="domain" description="Integrase catalytic" evidence="2">
    <location>
        <begin position="69"/>
        <end position="227"/>
    </location>
</feature>
<dbReference type="GeneID" id="119732861"/>
<evidence type="ECO:0000256" key="1">
    <source>
        <dbReference type="SAM" id="MobiDB-lite"/>
    </source>
</evidence>